<evidence type="ECO:0000256" key="10">
    <source>
        <dbReference type="ARBA" id="ARBA00023242"/>
    </source>
</evidence>
<feature type="repeat" description="WD" evidence="11">
    <location>
        <begin position="125"/>
        <end position="166"/>
    </location>
</feature>
<evidence type="ECO:0000256" key="11">
    <source>
        <dbReference type="PROSITE-ProRule" id="PRU00221"/>
    </source>
</evidence>
<feature type="domain" description="Protein HIRA-like C-terminal" evidence="14">
    <location>
        <begin position="724"/>
        <end position="965"/>
    </location>
</feature>
<dbReference type="Gene3D" id="2.130.10.10">
    <property type="entry name" value="YVTN repeat-like/Quinoprotein amine dehydrogenase"/>
    <property type="match status" value="2"/>
</dbReference>
<evidence type="ECO:0000256" key="8">
    <source>
        <dbReference type="ARBA" id="ARBA00023015"/>
    </source>
</evidence>
<evidence type="ECO:0000313" key="16">
    <source>
        <dbReference type="EMBL" id="KAF4974415.1"/>
    </source>
</evidence>
<evidence type="ECO:0000256" key="12">
    <source>
        <dbReference type="RuleBase" id="RU364014"/>
    </source>
</evidence>
<keyword evidence="7 12" id="KW-0156">Chromatin regulator</keyword>
<gene>
    <name evidence="16" type="ORF">FZEAL_8689</name>
</gene>
<dbReference type="FunFam" id="2.130.10.10:FF:001557">
    <property type="entry name" value="Protein HIR"/>
    <property type="match status" value="1"/>
</dbReference>
<dbReference type="PROSITE" id="PS50082">
    <property type="entry name" value="WD_REPEATS_2"/>
    <property type="match status" value="4"/>
</dbReference>
<evidence type="ECO:0000259" key="15">
    <source>
        <dbReference type="Pfam" id="PF24105"/>
    </source>
</evidence>
<dbReference type="GO" id="GO:0006338">
    <property type="term" value="P:chromatin remodeling"/>
    <property type="evidence" value="ECO:0007669"/>
    <property type="project" value="InterPro"/>
</dbReference>
<dbReference type="InterPro" id="IPR055410">
    <property type="entry name" value="Beta-prop_CAF1B_HIR1"/>
</dbReference>
<evidence type="ECO:0000256" key="6">
    <source>
        <dbReference type="ARBA" id="ARBA00022737"/>
    </source>
</evidence>
<comment type="caution">
    <text evidence="16">The sequence shown here is derived from an EMBL/GenBank/DDBJ whole genome shotgun (WGS) entry which is preliminary data.</text>
</comment>
<keyword evidence="8 12" id="KW-0805">Transcription regulation</keyword>
<dbReference type="Pfam" id="PF07569">
    <property type="entry name" value="Hira"/>
    <property type="match status" value="1"/>
</dbReference>
<dbReference type="PROSITE" id="PS50294">
    <property type="entry name" value="WD_REPEATS_REGION"/>
    <property type="match status" value="3"/>
</dbReference>
<dbReference type="Pfam" id="PF09453">
    <property type="entry name" value="HIRA_B"/>
    <property type="match status" value="1"/>
</dbReference>
<name>A0A8H4UDS7_9HYPO</name>
<evidence type="ECO:0000256" key="7">
    <source>
        <dbReference type="ARBA" id="ARBA00022853"/>
    </source>
</evidence>
<dbReference type="GO" id="GO:0006355">
    <property type="term" value="P:regulation of DNA-templated transcription"/>
    <property type="evidence" value="ECO:0007669"/>
    <property type="project" value="InterPro"/>
</dbReference>
<reference evidence="16" key="1">
    <citation type="journal article" date="2020" name="BMC Genomics">
        <title>Correction to: Identification and distribution of gene clusters required for synthesis of sphingolipid metabolism inhibitors in diverse species of the filamentous fungus Fusarium.</title>
        <authorList>
            <person name="Kim H.S."/>
            <person name="Lohmar J.M."/>
            <person name="Busman M."/>
            <person name="Brown D.W."/>
            <person name="Naumann T.A."/>
            <person name="Divon H.H."/>
            <person name="Lysoe E."/>
            <person name="Uhlig S."/>
            <person name="Proctor R.H."/>
        </authorList>
    </citation>
    <scope>NUCLEOTIDE SEQUENCE</scope>
    <source>
        <strain evidence="16">NRRL 22465</strain>
    </source>
</reference>
<dbReference type="Proteomes" id="UP000635477">
    <property type="component" value="Unassembled WGS sequence"/>
</dbReference>
<dbReference type="GO" id="GO:0031491">
    <property type="term" value="F:nucleosome binding"/>
    <property type="evidence" value="ECO:0007669"/>
    <property type="project" value="TreeGrafter"/>
</dbReference>
<dbReference type="SMART" id="SM00320">
    <property type="entry name" value="WD40"/>
    <property type="match status" value="6"/>
</dbReference>
<accession>A0A8H4UDS7</accession>
<evidence type="ECO:0000256" key="4">
    <source>
        <dbReference type="ARBA" id="ARBA00022491"/>
    </source>
</evidence>
<sequence length="1043" mass="113636">MRIIKPSWLSHSGEQKDFEVYSCHVSPDGKRLATAGGDGHVRIWSTESIYNANNPDYSKPRQLCHMSHHLGTIHSVRFSPNGRYLASGADDKIICVYHLDKGPPTATFGTNEPPPVENWKTYKRLIGHDNDVQDLAWSYDSSILVSVGLDSKVVVWSGHTFEKLKTLPAHQSHVKGITFDPANKFFATASDDRTIKIFRFTSPAPNATQHDMVNNFVLETTISSPFKSSPLTTYFRRCSWSPDGNHIAAANAVNGPVSSVAIIERTRWDSEINLIGHEAPTEVCMFSPRLFHTVKPDAAAIANGSAGSLVTVIASAGQDKTLSIWNTNTSRPVVILQDLAGKSISDLAWTPDGQTLYASSLDGSIVVAKFSEGELGWVAQPEENIKALQKYGVSRKGMGIAEDVDGLMLENQSKAGESRAVESRMGALMGDFASESTKESTPATNGTKPSGSTSKPATNGEAEPEKEPEKEPEEPADKAAERIKELKSRVTVGKDGKKRVAPLLVSSSGTGQSSLPQTQLVGATTTSKAGQNDAPLTVIDLTKPFDGLPKGGIAAMLLGNKRRINLAEGEDEEEPIAKRAATGPTPIVTNGPDGVEPAALVPVQNGVVPTPEFLRPAVMNPSIAFAQVRLAVPKIRSHILRPLQRGVLQGESSMEDASKVSENTILEAKNDTNPRDPSHVMVSKRGALIWEEFLPRAIILVTATKNFWVVACEDGSIHVWTSAGRRLLNPIILESQPVILESRDHWLLCITAVGLAHVWDLKTQSSPHPPVSLGPVLDIATTSLSQHSATPAPGVTSAHLNTTGHIIVTLTNGDGYYYARDMYTWQRLSEAWWAVGSQYWNSNDSSISALQSTAVGPNSKDAKDKDSGKATVSSGIIPFLERHTTNEFLLKGRSYGLQRIIKMLVQRKEAENLESSVSIAHLENRIAGALQLEAKEEFRLYLFMYAKRLGAEGARVKVEELLNSLMGGILEDNEEEEDKDEARGWFSKEGDLCGWDRTELLKGVVMILGKYRELQRLTVQYARVLDISLEDGTVDVESMDVEV</sequence>
<feature type="repeat" description="WD" evidence="11">
    <location>
        <begin position="20"/>
        <end position="48"/>
    </location>
</feature>
<evidence type="ECO:0000256" key="5">
    <source>
        <dbReference type="ARBA" id="ARBA00022574"/>
    </source>
</evidence>
<dbReference type="InterPro" id="IPR031120">
    <property type="entry name" value="HIR1-like"/>
</dbReference>
<feature type="region of interest" description="Disordered" evidence="13">
    <location>
        <begin position="851"/>
        <end position="870"/>
    </location>
</feature>
<comment type="similarity">
    <text evidence="3 12">Belongs to the WD repeat HIR1 family.</text>
</comment>
<keyword evidence="10 12" id="KW-0539">Nucleus</keyword>
<dbReference type="FunFam" id="2.130.10.10:FF:000290">
    <property type="entry name" value="Protein HIR"/>
    <property type="match status" value="1"/>
</dbReference>
<evidence type="ECO:0000259" key="14">
    <source>
        <dbReference type="Pfam" id="PF07569"/>
    </source>
</evidence>
<dbReference type="OrthoDB" id="1741719at2759"/>
<comment type="subcellular location">
    <subcellularLocation>
        <location evidence="2 12">Nucleus</location>
    </subcellularLocation>
</comment>
<dbReference type="InterPro" id="IPR011494">
    <property type="entry name" value="HIRA-like_C"/>
</dbReference>
<comment type="function">
    <text evidence="1 12">Required for replication-independent chromatin assembly and for the periodic repression of histone gene transcription during the cell cycle.</text>
</comment>
<feature type="compositionally biased region" description="Basic and acidic residues" evidence="13">
    <location>
        <begin position="463"/>
        <end position="480"/>
    </location>
</feature>
<keyword evidence="9 12" id="KW-0804">Transcription</keyword>
<evidence type="ECO:0000256" key="3">
    <source>
        <dbReference type="ARBA" id="ARBA00007306"/>
    </source>
</evidence>
<keyword evidence="4 12" id="KW-0678">Repressor</keyword>
<dbReference type="GO" id="GO:0000785">
    <property type="term" value="C:chromatin"/>
    <property type="evidence" value="ECO:0007669"/>
    <property type="project" value="TreeGrafter"/>
</dbReference>
<keyword evidence="17" id="KW-1185">Reference proteome</keyword>
<keyword evidence="5 11" id="KW-0853">WD repeat</keyword>
<reference evidence="16" key="2">
    <citation type="submission" date="2020-05" db="EMBL/GenBank/DDBJ databases">
        <authorList>
            <person name="Kim H.-S."/>
            <person name="Proctor R.H."/>
            <person name="Brown D.W."/>
        </authorList>
    </citation>
    <scope>NUCLEOTIDE SEQUENCE</scope>
    <source>
        <strain evidence="16">NRRL 22465</strain>
    </source>
</reference>
<dbReference type="SUPFAM" id="SSF63829">
    <property type="entry name" value="Calcium-dependent phosphotriesterase"/>
    <property type="match status" value="1"/>
</dbReference>
<feature type="repeat" description="WD" evidence="11">
    <location>
        <begin position="66"/>
        <end position="107"/>
    </location>
</feature>
<dbReference type="PANTHER" id="PTHR13831">
    <property type="entry name" value="MEMBER OF THE HIR1 FAMILY OF WD-REPEAT PROTEINS"/>
    <property type="match status" value="1"/>
</dbReference>
<protein>
    <recommendedName>
        <fullName evidence="12">Protein HIR</fullName>
    </recommendedName>
</protein>
<feature type="compositionally biased region" description="Polar residues" evidence="13">
    <location>
        <begin position="439"/>
        <end position="457"/>
    </location>
</feature>
<dbReference type="AlphaFoldDB" id="A0A8H4UDS7"/>
<proteinExistence type="inferred from homology"/>
<dbReference type="InterPro" id="IPR001680">
    <property type="entry name" value="WD40_rpt"/>
</dbReference>
<evidence type="ECO:0000256" key="1">
    <source>
        <dbReference type="ARBA" id="ARBA00002677"/>
    </source>
</evidence>
<dbReference type="GO" id="GO:0005634">
    <property type="term" value="C:nucleus"/>
    <property type="evidence" value="ECO:0007669"/>
    <property type="project" value="UniProtKB-SubCell"/>
</dbReference>
<dbReference type="PANTHER" id="PTHR13831:SF0">
    <property type="entry name" value="PROTEIN HIRA"/>
    <property type="match status" value="1"/>
</dbReference>
<dbReference type="InterPro" id="IPR036322">
    <property type="entry name" value="WD40_repeat_dom_sf"/>
</dbReference>
<feature type="repeat" description="WD" evidence="11">
    <location>
        <begin position="167"/>
        <end position="208"/>
    </location>
</feature>
<organism evidence="16 17">
    <name type="scientific">Fusarium zealandicum</name>
    <dbReference type="NCBI Taxonomy" id="1053134"/>
    <lineage>
        <taxon>Eukaryota</taxon>
        <taxon>Fungi</taxon>
        <taxon>Dikarya</taxon>
        <taxon>Ascomycota</taxon>
        <taxon>Pezizomycotina</taxon>
        <taxon>Sordariomycetes</taxon>
        <taxon>Hypocreomycetidae</taxon>
        <taxon>Hypocreales</taxon>
        <taxon>Nectriaceae</taxon>
        <taxon>Fusarium</taxon>
        <taxon>Fusarium staphyleae species complex</taxon>
    </lineage>
</organism>
<evidence type="ECO:0000313" key="17">
    <source>
        <dbReference type="Proteomes" id="UP000635477"/>
    </source>
</evidence>
<evidence type="ECO:0000256" key="9">
    <source>
        <dbReference type="ARBA" id="ARBA00023163"/>
    </source>
</evidence>
<feature type="domain" description="CAF1B/HIR1 beta-propeller" evidence="15">
    <location>
        <begin position="28"/>
        <end position="375"/>
    </location>
</feature>
<dbReference type="Pfam" id="PF24105">
    <property type="entry name" value="Beta-prop_CAF1B_HIR1"/>
    <property type="match status" value="1"/>
</dbReference>
<dbReference type="InterPro" id="IPR019015">
    <property type="entry name" value="HIRA_B_motif"/>
</dbReference>
<dbReference type="GO" id="GO:0006351">
    <property type="term" value="P:DNA-templated transcription"/>
    <property type="evidence" value="ECO:0007669"/>
    <property type="project" value="InterPro"/>
</dbReference>
<dbReference type="CDD" id="cd00200">
    <property type="entry name" value="WD40"/>
    <property type="match status" value="1"/>
</dbReference>
<dbReference type="SUPFAM" id="SSF50978">
    <property type="entry name" value="WD40 repeat-like"/>
    <property type="match status" value="1"/>
</dbReference>
<dbReference type="GO" id="GO:0000417">
    <property type="term" value="C:HIR complex"/>
    <property type="evidence" value="ECO:0007669"/>
    <property type="project" value="TreeGrafter"/>
</dbReference>
<evidence type="ECO:0000256" key="13">
    <source>
        <dbReference type="SAM" id="MobiDB-lite"/>
    </source>
</evidence>
<dbReference type="EMBL" id="JABEYC010000758">
    <property type="protein sequence ID" value="KAF4974415.1"/>
    <property type="molecule type" value="Genomic_DNA"/>
</dbReference>
<dbReference type="InterPro" id="IPR015943">
    <property type="entry name" value="WD40/YVTN_repeat-like_dom_sf"/>
</dbReference>
<evidence type="ECO:0000256" key="2">
    <source>
        <dbReference type="ARBA" id="ARBA00004123"/>
    </source>
</evidence>
<feature type="region of interest" description="Disordered" evidence="13">
    <location>
        <begin position="433"/>
        <end position="480"/>
    </location>
</feature>
<keyword evidence="6 12" id="KW-0677">Repeat</keyword>